<protein>
    <submittedName>
        <fullName evidence="3">Uncharacterized protein</fullName>
    </submittedName>
</protein>
<gene>
    <name evidence="3" type="ORF">VNO77_36709</name>
</gene>
<accession>A0AAN9PVS6</accession>
<comment type="similarity">
    <text evidence="1">Belongs to the short-chain dehydrogenases/reductases (SDR) family.</text>
</comment>
<reference evidence="3 4" key="1">
    <citation type="submission" date="2024-01" db="EMBL/GenBank/DDBJ databases">
        <title>The genomes of 5 underutilized Papilionoideae crops provide insights into root nodulation and disease resistanc.</title>
        <authorList>
            <person name="Jiang F."/>
        </authorList>
    </citation>
    <scope>NUCLEOTIDE SEQUENCE [LARGE SCALE GENOMIC DNA]</scope>
    <source>
        <strain evidence="3">LVBAO_FW01</strain>
        <tissue evidence="3">Leaves</tissue>
    </source>
</reference>
<evidence type="ECO:0000256" key="2">
    <source>
        <dbReference type="ARBA" id="ARBA00023002"/>
    </source>
</evidence>
<organism evidence="3 4">
    <name type="scientific">Canavalia gladiata</name>
    <name type="common">Sword bean</name>
    <name type="synonym">Dolichos gladiatus</name>
    <dbReference type="NCBI Taxonomy" id="3824"/>
    <lineage>
        <taxon>Eukaryota</taxon>
        <taxon>Viridiplantae</taxon>
        <taxon>Streptophyta</taxon>
        <taxon>Embryophyta</taxon>
        <taxon>Tracheophyta</taxon>
        <taxon>Spermatophyta</taxon>
        <taxon>Magnoliopsida</taxon>
        <taxon>eudicotyledons</taxon>
        <taxon>Gunneridae</taxon>
        <taxon>Pentapetalae</taxon>
        <taxon>rosids</taxon>
        <taxon>fabids</taxon>
        <taxon>Fabales</taxon>
        <taxon>Fabaceae</taxon>
        <taxon>Papilionoideae</taxon>
        <taxon>50 kb inversion clade</taxon>
        <taxon>NPAAA clade</taxon>
        <taxon>indigoferoid/millettioid clade</taxon>
        <taxon>Phaseoleae</taxon>
        <taxon>Canavalia</taxon>
    </lineage>
</organism>
<dbReference type="GO" id="GO:0016491">
    <property type="term" value="F:oxidoreductase activity"/>
    <property type="evidence" value="ECO:0007669"/>
    <property type="project" value="UniProtKB-KW"/>
</dbReference>
<sequence length="131" mass="13716">MIPAKKGCIINRASVAGCIGGGSSHAYTSSKHAVVGLTKNTAVELGKFGIQVNCLSPYVIVTPLNEKYFNVNEGKNDGLYSNLKGVHSVPNNVAEAAVFLAGDESKYISGHNLVIDGGFTKVNEGLSEFGK</sequence>
<dbReference type="PRINTS" id="PR00080">
    <property type="entry name" value="SDRFAMILY"/>
</dbReference>
<dbReference type="EMBL" id="JAYMYQ010000009">
    <property type="protein sequence ID" value="KAK7312666.1"/>
    <property type="molecule type" value="Genomic_DNA"/>
</dbReference>
<dbReference type="InterPro" id="IPR020904">
    <property type="entry name" value="Sc_DH/Rdtase_CS"/>
</dbReference>
<dbReference type="PANTHER" id="PTHR43180:SF30">
    <property type="entry name" value="MOMILACTONE A SYNTHASE"/>
    <property type="match status" value="1"/>
</dbReference>
<evidence type="ECO:0000313" key="4">
    <source>
        <dbReference type="Proteomes" id="UP001367508"/>
    </source>
</evidence>
<dbReference type="PROSITE" id="PS00061">
    <property type="entry name" value="ADH_SHORT"/>
    <property type="match status" value="1"/>
</dbReference>
<dbReference type="PANTHER" id="PTHR43180">
    <property type="entry name" value="3-OXOACYL-(ACYL-CARRIER-PROTEIN) REDUCTASE (AFU_ORTHOLOGUE AFUA_6G11210)"/>
    <property type="match status" value="1"/>
</dbReference>
<dbReference type="Pfam" id="PF13561">
    <property type="entry name" value="adh_short_C2"/>
    <property type="match status" value="1"/>
</dbReference>
<evidence type="ECO:0000313" key="3">
    <source>
        <dbReference type="EMBL" id="KAK7312666.1"/>
    </source>
</evidence>
<name>A0AAN9PVS6_CANGL</name>
<evidence type="ECO:0000256" key="1">
    <source>
        <dbReference type="ARBA" id="ARBA00006484"/>
    </source>
</evidence>
<keyword evidence="2" id="KW-0560">Oxidoreductase</keyword>
<dbReference type="AlphaFoldDB" id="A0AAN9PVS6"/>
<proteinExistence type="inferred from homology"/>
<dbReference type="InterPro" id="IPR002347">
    <property type="entry name" value="SDR_fam"/>
</dbReference>
<dbReference type="PRINTS" id="PR00081">
    <property type="entry name" value="GDHRDH"/>
</dbReference>
<dbReference type="InterPro" id="IPR036291">
    <property type="entry name" value="NAD(P)-bd_dom_sf"/>
</dbReference>
<comment type="caution">
    <text evidence="3">The sequence shown here is derived from an EMBL/GenBank/DDBJ whole genome shotgun (WGS) entry which is preliminary data.</text>
</comment>
<dbReference type="Proteomes" id="UP001367508">
    <property type="component" value="Unassembled WGS sequence"/>
</dbReference>
<dbReference type="SUPFAM" id="SSF51735">
    <property type="entry name" value="NAD(P)-binding Rossmann-fold domains"/>
    <property type="match status" value="1"/>
</dbReference>
<keyword evidence="4" id="KW-1185">Reference proteome</keyword>
<dbReference type="Gene3D" id="3.40.50.720">
    <property type="entry name" value="NAD(P)-binding Rossmann-like Domain"/>
    <property type="match status" value="1"/>
</dbReference>